<reference evidence="3" key="1">
    <citation type="journal article" date="2020" name="mSystems">
        <title>Genome- and Community-Level Interaction Insights into Carbon Utilization and Element Cycling Functions of Hydrothermarchaeota in Hydrothermal Sediment.</title>
        <authorList>
            <person name="Zhou Z."/>
            <person name="Liu Y."/>
            <person name="Xu W."/>
            <person name="Pan J."/>
            <person name="Luo Z.H."/>
            <person name="Li M."/>
        </authorList>
    </citation>
    <scope>NUCLEOTIDE SEQUENCE [LARGE SCALE GENOMIC DNA]</scope>
    <source>
        <strain evidence="3">SpSt-210</strain>
    </source>
</reference>
<dbReference type="Pfam" id="PF01592">
    <property type="entry name" value="NifU_N"/>
    <property type="match status" value="1"/>
</dbReference>
<accession>A0A831X043</accession>
<evidence type="ECO:0000313" key="3">
    <source>
        <dbReference type="EMBL" id="HEG92318.1"/>
    </source>
</evidence>
<evidence type="ECO:0000259" key="2">
    <source>
        <dbReference type="Pfam" id="PF01592"/>
    </source>
</evidence>
<dbReference type="SUPFAM" id="SSF82649">
    <property type="entry name" value="SufE/NifU"/>
    <property type="match status" value="1"/>
</dbReference>
<dbReference type="InterPro" id="IPR002871">
    <property type="entry name" value="NIF_FeS_clus_asmbl_NifU_N"/>
</dbReference>
<feature type="region of interest" description="Disordered" evidence="1">
    <location>
        <begin position="142"/>
        <end position="167"/>
    </location>
</feature>
<name>A0A831X043_9BACT</name>
<organism evidence="3">
    <name type="scientific">Thermorudis peleae</name>
    <dbReference type="NCBI Taxonomy" id="1382356"/>
    <lineage>
        <taxon>Bacteria</taxon>
        <taxon>Pseudomonadati</taxon>
        <taxon>Thermomicrobiota</taxon>
        <taxon>Thermomicrobia</taxon>
        <taxon>Thermomicrobia incertae sedis</taxon>
        <taxon>Thermorudis</taxon>
    </lineage>
</organism>
<dbReference type="AlphaFoldDB" id="A0A831X043"/>
<evidence type="ECO:0000256" key="1">
    <source>
        <dbReference type="SAM" id="MobiDB-lite"/>
    </source>
</evidence>
<dbReference type="GO" id="GO:0005506">
    <property type="term" value="F:iron ion binding"/>
    <property type="evidence" value="ECO:0007669"/>
    <property type="project" value="InterPro"/>
</dbReference>
<comment type="caution">
    <text evidence="3">The sequence shown here is derived from an EMBL/GenBank/DDBJ whole genome shotgun (WGS) entry which is preliminary data.</text>
</comment>
<protein>
    <submittedName>
        <fullName evidence="3">Iron-sulfur cluster assembly scaffold protein</fullName>
    </submittedName>
</protein>
<gene>
    <name evidence="3" type="ORF">ENP34_12930</name>
</gene>
<proteinExistence type="predicted"/>
<feature type="domain" description="NIF system FeS cluster assembly NifU N-terminal" evidence="2">
    <location>
        <begin position="4"/>
        <end position="124"/>
    </location>
</feature>
<dbReference type="Gene3D" id="3.90.1010.10">
    <property type="match status" value="1"/>
</dbReference>
<dbReference type="GO" id="GO:0051536">
    <property type="term" value="F:iron-sulfur cluster binding"/>
    <property type="evidence" value="ECO:0007669"/>
    <property type="project" value="InterPro"/>
</dbReference>
<sequence>MEILLDHFKHPRHRYPIPEADVTMPGGNPGCGDIVTIYLKVGDDGQVVAEASFEGEGCTISQAAADILLELVNEEGWTLDEVLETDYHLMEELIGEEAVRLRPRCATLALGTLKAAVTKYKRDRLREEAGLDRVTSENEQFGIVTGEAARDSRSGTAGEAPRRGDSG</sequence>
<dbReference type="CDD" id="cd06664">
    <property type="entry name" value="IscU_like"/>
    <property type="match status" value="1"/>
</dbReference>
<dbReference type="GO" id="GO:0016226">
    <property type="term" value="P:iron-sulfur cluster assembly"/>
    <property type="evidence" value="ECO:0007669"/>
    <property type="project" value="InterPro"/>
</dbReference>
<dbReference type="EMBL" id="DSIY01000300">
    <property type="protein sequence ID" value="HEG92318.1"/>
    <property type="molecule type" value="Genomic_DNA"/>
</dbReference>
<dbReference type="PANTHER" id="PTHR10093">
    <property type="entry name" value="IRON-SULFUR CLUSTER ASSEMBLY ENZYME NIFU HOMOLOG"/>
    <property type="match status" value="1"/>
</dbReference>